<keyword evidence="2" id="KW-0813">Transport</keyword>
<evidence type="ECO:0000256" key="6">
    <source>
        <dbReference type="SAM" id="Phobius"/>
    </source>
</evidence>
<feature type="transmembrane region" description="Helical" evidence="6">
    <location>
        <begin position="180"/>
        <end position="199"/>
    </location>
</feature>
<evidence type="ECO:0000256" key="1">
    <source>
        <dbReference type="ARBA" id="ARBA00004651"/>
    </source>
</evidence>
<keyword evidence="4 6" id="KW-1133">Transmembrane helix</keyword>
<feature type="transmembrane region" description="Helical" evidence="6">
    <location>
        <begin position="100"/>
        <end position="127"/>
    </location>
</feature>
<dbReference type="Proteomes" id="UP001164803">
    <property type="component" value="Chromosome"/>
</dbReference>
<dbReference type="EMBL" id="CP104064">
    <property type="protein sequence ID" value="WAH37069.1"/>
    <property type="molecule type" value="Genomic_DNA"/>
</dbReference>
<protein>
    <submittedName>
        <fullName evidence="8">MFS transporter</fullName>
    </submittedName>
</protein>
<evidence type="ECO:0000256" key="2">
    <source>
        <dbReference type="ARBA" id="ARBA00022448"/>
    </source>
</evidence>
<evidence type="ECO:0000313" key="8">
    <source>
        <dbReference type="EMBL" id="WAH37069.1"/>
    </source>
</evidence>
<dbReference type="PROSITE" id="PS50850">
    <property type="entry name" value="MFS"/>
    <property type="match status" value="1"/>
</dbReference>
<dbReference type="PANTHER" id="PTHR23508:SF10">
    <property type="entry name" value="CARBOXYLIC ACID TRANSPORTER PROTEIN HOMOLOG"/>
    <property type="match status" value="1"/>
</dbReference>
<reference evidence="8" key="1">
    <citation type="submission" date="2022-08" db="EMBL/GenBank/DDBJ databases">
        <title>Alicyclobacillus dauci DSM2870, complete genome.</title>
        <authorList>
            <person name="Wang Q."/>
            <person name="Cai R."/>
            <person name="Wang Z."/>
        </authorList>
    </citation>
    <scope>NUCLEOTIDE SEQUENCE</scope>
    <source>
        <strain evidence="8">DSM 28700</strain>
    </source>
</reference>
<name>A0ABY6Z2E4_9BACL</name>
<keyword evidence="5 6" id="KW-0472">Membrane</keyword>
<evidence type="ECO:0000259" key="7">
    <source>
        <dbReference type="PROSITE" id="PS50850"/>
    </source>
</evidence>
<feature type="transmembrane region" description="Helical" evidence="6">
    <location>
        <begin position="147"/>
        <end position="168"/>
    </location>
</feature>
<keyword evidence="9" id="KW-1185">Reference proteome</keyword>
<dbReference type="PANTHER" id="PTHR23508">
    <property type="entry name" value="CARBOXYLIC ACID TRANSPORTER PROTEIN HOMOLOG"/>
    <property type="match status" value="1"/>
</dbReference>
<sequence length="296" mass="32365">MVWTIIAALGIGGEYGVGQTLVSELAPAEKRGWWGGLLYGGLFVGIAIAAIVGGYVEPAIGWRWTFAVATLPVLIAIYVRSSTPESEVWQAKVSKKGMDWSQIFTTQFFGPFIKCLIASSLQFFAYYGITTFLPTYLTKHGLSITHASWWVFFTAISGIVGNVVGSYTNDRWGRRVTLSYLALSAAVGGIVLFFTWKYLLTSSWILVPFFVLYFGSNGATVFGVLFSEMFASDVRSTGVSAALQIGRGLAFFPPLIAASMSAHWGFQSVVLLGGLEFLALSVWAWIFKETRGVQFL</sequence>
<feature type="transmembrane region" description="Helical" evidence="6">
    <location>
        <begin position="37"/>
        <end position="56"/>
    </location>
</feature>
<evidence type="ECO:0000313" key="9">
    <source>
        <dbReference type="Proteomes" id="UP001164803"/>
    </source>
</evidence>
<evidence type="ECO:0000256" key="3">
    <source>
        <dbReference type="ARBA" id="ARBA00022692"/>
    </source>
</evidence>
<dbReference type="RefSeq" id="WP_268044501.1">
    <property type="nucleotide sequence ID" value="NZ_CP104064.1"/>
</dbReference>
<comment type="subcellular location">
    <subcellularLocation>
        <location evidence="1">Cell membrane</location>
        <topology evidence="1">Multi-pass membrane protein</topology>
    </subcellularLocation>
</comment>
<dbReference type="SUPFAM" id="SSF103473">
    <property type="entry name" value="MFS general substrate transporter"/>
    <property type="match status" value="1"/>
</dbReference>
<evidence type="ECO:0000256" key="5">
    <source>
        <dbReference type="ARBA" id="ARBA00023136"/>
    </source>
</evidence>
<dbReference type="InterPro" id="IPR011701">
    <property type="entry name" value="MFS"/>
</dbReference>
<accession>A0ABY6Z2E4</accession>
<organism evidence="8 9">
    <name type="scientific">Alicyclobacillus dauci</name>
    <dbReference type="NCBI Taxonomy" id="1475485"/>
    <lineage>
        <taxon>Bacteria</taxon>
        <taxon>Bacillati</taxon>
        <taxon>Bacillota</taxon>
        <taxon>Bacilli</taxon>
        <taxon>Bacillales</taxon>
        <taxon>Alicyclobacillaceae</taxon>
        <taxon>Alicyclobacillus</taxon>
    </lineage>
</organism>
<keyword evidence="3 6" id="KW-0812">Transmembrane</keyword>
<evidence type="ECO:0000256" key="4">
    <source>
        <dbReference type="ARBA" id="ARBA00022989"/>
    </source>
</evidence>
<gene>
    <name evidence="8" type="ORF">NZD86_00355</name>
</gene>
<feature type="domain" description="Major facilitator superfamily (MFS) profile" evidence="7">
    <location>
        <begin position="1"/>
        <end position="291"/>
    </location>
</feature>
<dbReference type="InterPro" id="IPR020846">
    <property type="entry name" value="MFS_dom"/>
</dbReference>
<feature type="transmembrane region" description="Helical" evidence="6">
    <location>
        <begin position="238"/>
        <end position="258"/>
    </location>
</feature>
<dbReference type="Gene3D" id="1.20.1250.20">
    <property type="entry name" value="MFS general substrate transporter like domains"/>
    <property type="match status" value="2"/>
</dbReference>
<feature type="transmembrane region" description="Helical" evidence="6">
    <location>
        <begin position="62"/>
        <end position="79"/>
    </location>
</feature>
<dbReference type="Pfam" id="PF07690">
    <property type="entry name" value="MFS_1"/>
    <property type="match status" value="1"/>
</dbReference>
<dbReference type="InterPro" id="IPR036259">
    <property type="entry name" value="MFS_trans_sf"/>
</dbReference>
<feature type="transmembrane region" description="Helical" evidence="6">
    <location>
        <begin position="264"/>
        <end position="287"/>
    </location>
</feature>
<feature type="transmembrane region" description="Helical" evidence="6">
    <location>
        <begin position="205"/>
        <end position="226"/>
    </location>
</feature>
<proteinExistence type="predicted"/>